<evidence type="ECO:0000256" key="6">
    <source>
        <dbReference type="ARBA" id="ARBA00022692"/>
    </source>
</evidence>
<evidence type="ECO:0000256" key="10">
    <source>
        <dbReference type="ARBA" id="ARBA00023209"/>
    </source>
</evidence>
<dbReference type="InterPro" id="IPR050324">
    <property type="entry name" value="CDP-alcohol_PTase-I"/>
</dbReference>
<dbReference type="GO" id="GO:0008444">
    <property type="term" value="F:CDP-diacylglycerol-glycerol-3-phosphate 3-phosphatidyltransferase activity"/>
    <property type="evidence" value="ECO:0007669"/>
    <property type="project" value="InterPro"/>
</dbReference>
<keyword evidence="4" id="KW-0444">Lipid biosynthesis</keyword>
<gene>
    <name evidence="15" type="ORF">D4A47_03600</name>
</gene>
<evidence type="ECO:0000313" key="15">
    <source>
        <dbReference type="EMBL" id="RLL13563.1"/>
    </source>
</evidence>
<keyword evidence="16" id="KW-1185">Reference proteome</keyword>
<dbReference type="PANTHER" id="PTHR14269">
    <property type="entry name" value="CDP-DIACYLGLYCEROL--GLYCEROL-3-PHOSPHATE 3-PHOSPHATIDYLTRANSFERASE-RELATED"/>
    <property type="match status" value="1"/>
</dbReference>
<sequence>MKMNVPNALTVLRIVLIPLFLWRFLTAQTQLQFYAAALILGVSALSDTLDGYIARRCNQITQLGKILDPIADKLTLASVVAALWITKPHLWPLYAVFILKEFLMLVGGLRLHRKRVTIEGAKWFGKLATVMFYVIMITIVAFPSLSDGTILVMLLLLLVFMLFSLLRYGVMFWGMLRSAKKR</sequence>
<keyword evidence="11" id="KW-1208">Phospholipid metabolism</keyword>
<evidence type="ECO:0000256" key="7">
    <source>
        <dbReference type="ARBA" id="ARBA00022989"/>
    </source>
</evidence>
<evidence type="ECO:0000256" key="11">
    <source>
        <dbReference type="ARBA" id="ARBA00023264"/>
    </source>
</evidence>
<feature type="transmembrane region" description="Helical" evidence="14">
    <location>
        <begin position="150"/>
        <end position="176"/>
    </location>
</feature>
<dbReference type="GO" id="GO:0016020">
    <property type="term" value="C:membrane"/>
    <property type="evidence" value="ECO:0007669"/>
    <property type="project" value="UniProtKB-SubCell"/>
</dbReference>
<evidence type="ECO:0000256" key="4">
    <source>
        <dbReference type="ARBA" id="ARBA00022516"/>
    </source>
</evidence>
<feature type="transmembrane region" description="Helical" evidence="14">
    <location>
        <begin position="123"/>
        <end position="144"/>
    </location>
</feature>
<keyword evidence="8" id="KW-0443">Lipid metabolism</keyword>
<dbReference type="EMBL" id="RCHT01000003">
    <property type="protein sequence ID" value="RLL13563.1"/>
    <property type="molecule type" value="Genomic_DNA"/>
</dbReference>
<name>A0A498CNN9_9FIRM</name>
<dbReference type="InterPro" id="IPR004570">
    <property type="entry name" value="Phosphatidylglycerol_P_synth"/>
</dbReference>
<dbReference type="PANTHER" id="PTHR14269:SF11">
    <property type="entry name" value="CDP-DIACYLGLYCEROL--GLYCEROL-3-PHOSPHATE 3-PHOSPHATIDYLTRANSFERASE"/>
    <property type="match status" value="1"/>
</dbReference>
<dbReference type="InterPro" id="IPR000462">
    <property type="entry name" value="CDP-OH_P_trans"/>
</dbReference>
<keyword evidence="9 14" id="KW-0472">Membrane</keyword>
<dbReference type="Gene3D" id="1.20.120.1760">
    <property type="match status" value="1"/>
</dbReference>
<protein>
    <recommendedName>
        <fullName evidence="12">Phosphatidylglycerophosphate synthase</fullName>
    </recommendedName>
</protein>
<keyword evidence="6 14" id="KW-0812">Transmembrane</keyword>
<evidence type="ECO:0000256" key="12">
    <source>
        <dbReference type="ARBA" id="ARBA00033018"/>
    </source>
</evidence>
<dbReference type="GO" id="GO:0006655">
    <property type="term" value="P:phosphatidylglycerol biosynthetic process"/>
    <property type="evidence" value="ECO:0007669"/>
    <property type="project" value="UniProtKB-UniPathway"/>
</dbReference>
<dbReference type="Proteomes" id="UP000276301">
    <property type="component" value="Unassembled WGS sequence"/>
</dbReference>
<comment type="caution">
    <text evidence="15">The sequence shown here is derived from an EMBL/GenBank/DDBJ whole genome shotgun (WGS) entry which is preliminary data.</text>
</comment>
<dbReference type="PIRSF" id="PIRSF000847">
    <property type="entry name" value="Phos_ph_gly_syn"/>
    <property type="match status" value="1"/>
</dbReference>
<keyword evidence="5 13" id="KW-0808">Transferase</keyword>
<comment type="subcellular location">
    <subcellularLocation>
        <location evidence="2">Membrane</location>
        <topology evidence="2">Multi-pass membrane protein</topology>
    </subcellularLocation>
</comment>
<organism evidence="15 16">
    <name type="scientific">Anaerotruncus massiliensis</name>
    <name type="common">ex Liu et al. 2021</name>
    <dbReference type="NCBI Taxonomy" id="2321404"/>
    <lineage>
        <taxon>Bacteria</taxon>
        <taxon>Bacillati</taxon>
        <taxon>Bacillota</taxon>
        <taxon>Clostridia</taxon>
        <taxon>Eubacteriales</taxon>
        <taxon>Oscillospiraceae</taxon>
        <taxon>Anaerotruncus</taxon>
    </lineage>
</organism>
<keyword evidence="10" id="KW-0594">Phospholipid biosynthesis</keyword>
<feature type="transmembrane region" description="Helical" evidence="14">
    <location>
        <begin position="91"/>
        <end position="111"/>
    </location>
</feature>
<evidence type="ECO:0000256" key="8">
    <source>
        <dbReference type="ARBA" id="ARBA00023098"/>
    </source>
</evidence>
<dbReference type="AlphaFoldDB" id="A0A498CNN9"/>
<dbReference type="PROSITE" id="PS00379">
    <property type="entry name" value="CDP_ALCOHOL_P_TRANSF"/>
    <property type="match status" value="1"/>
</dbReference>
<keyword evidence="7 14" id="KW-1133">Transmembrane helix</keyword>
<evidence type="ECO:0000313" key="16">
    <source>
        <dbReference type="Proteomes" id="UP000276301"/>
    </source>
</evidence>
<evidence type="ECO:0000256" key="1">
    <source>
        <dbReference type="ARBA" id="ARBA00003973"/>
    </source>
</evidence>
<evidence type="ECO:0000256" key="5">
    <source>
        <dbReference type="ARBA" id="ARBA00022679"/>
    </source>
</evidence>
<evidence type="ECO:0000256" key="2">
    <source>
        <dbReference type="ARBA" id="ARBA00004141"/>
    </source>
</evidence>
<comment type="similarity">
    <text evidence="3 13">Belongs to the CDP-alcohol phosphatidyltransferase class-I family.</text>
</comment>
<reference evidence="15 16" key="1">
    <citation type="submission" date="2018-10" db="EMBL/GenBank/DDBJ databases">
        <title>Anaerotruncus faecis sp. nov., isolated from human feces.</title>
        <authorList>
            <person name="Wang Y.-J."/>
        </authorList>
    </citation>
    <scope>NUCLEOTIDE SEQUENCE [LARGE SCALE GENOMIC DNA]</scope>
    <source>
        <strain evidence="15 16">22A2-44</strain>
    </source>
</reference>
<dbReference type="InterPro" id="IPR043130">
    <property type="entry name" value="CDP-OH_PTrfase_TM_dom"/>
</dbReference>
<accession>A0A498CNN9</accession>
<evidence type="ECO:0000256" key="13">
    <source>
        <dbReference type="RuleBase" id="RU003750"/>
    </source>
</evidence>
<evidence type="ECO:0000256" key="14">
    <source>
        <dbReference type="SAM" id="Phobius"/>
    </source>
</evidence>
<proteinExistence type="inferred from homology"/>
<feature type="transmembrane region" description="Helical" evidence="14">
    <location>
        <begin position="7"/>
        <end position="25"/>
    </location>
</feature>
<dbReference type="Pfam" id="PF01066">
    <property type="entry name" value="CDP-OH_P_transf"/>
    <property type="match status" value="1"/>
</dbReference>
<comment type="function">
    <text evidence="1">This protein catalyzes the committed step to the synthesis of the acidic phospholipids.</text>
</comment>
<evidence type="ECO:0000256" key="3">
    <source>
        <dbReference type="ARBA" id="ARBA00010441"/>
    </source>
</evidence>
<dbReference type="InterPro" id="IPR048254">
    <property type="entry name" value="CDP_ALCOHOL_P_TRANSF_CS"/>
</dbReference>
<dbReference type="UniPathway" id="UPA00084">
    <property type="reaction ID" value="UER00503"/>
</dbReference>
<evidence type="ECO:0000256" key="9">
    <source>
        <dbReference type="ARBA" id="ARBA00023136"/>
    </source>
</evidence>
<dbReference type="RefSeq" id="WP_121586187.1">
    <property type="nucleotide sequence ID" value="NZ_RCHT01000003.1"/>
</dbReference>